<evidence type="ECO:0000256" key="1">
    <source>
        <dbReference type="ARBA" id="ARBA00037961"/>
    </source>
</evidence>
<dbReference type="Gene3D" id="1.20.1250.20">
    <property type="entry name" value="MFS general substrate transporter like domains"/>
    <property type="match status" value="2"/>
</dbReference>
<feature type="transmembrane region" description="Helical" evidence="3">
    <location>
        <begin position="156"/>
        <end position="178"/>
    </location>
</feature>
<feature type="transmembrane region" description="Helical" evidence="3">
    <location>
        <begin position="58"/>
        <end position="80"/>
    </location>
</feature>
<keyword evidence="6" id="KW-1185">Reference proteome</keyword>
<evidence type="ECO:0000313" key="5">
    <source>
        <dbReference type="EMBL" id="UOE17953.1"/>
    </source>
</evidence>
<feature type="compositionally biased region" description="Low complexity" evidence="2">
    <location>
        <begin position="419"/>
        <end position="431"/>
    </location>
</feature>
<dbReference type="Pfam" id="PF07690">
    <property type="entry name" value="MFS_1"/>
    <property type="match status" value="1"/>
</dbReference>
<dbReference type="InterPro" id="IPR001303">
    <property type="entry name" value="Aldolase_II/adducin_N"/>
</dbReference>
<name>A0AA97LTV6_9ACTN</name>
<evidence type="ECO:0000313" key="6">
    <source>
        <dbReference type="Proteomes" id="UP000265719"/>
    </source>
</evidence>
<dbReference type="GO" id="GO:0005856">
    <property type="term" value="C:cytoskeleton"/>
    <property type="evidence" value="ECO:0007669"/>
    <property type="project" value="TreeGrafter"/>
</dbReference>
<protein>
    <submittedName>
        <fullName evidence="5">MFS transporter</fullName>
    </submittedName>
</protein>
<dbReference type="Pfam" id="PF00596">
    <property type="entry name" value="Aldolase_II"/>
    <property type="match status" value="1"/>
</dbReference>
<proteinExistence type="inferred from homology"/>
<feature type="domain" description="Class II aldolase/adducin N-terminal" evidence="4">
    <location>
        <begin position="442"/>
        <end position="622"/>
    </location>
</feature>
<feature type="transmembrane region" description="Helical" evidence="3">
    <location>
        <begin position="119"/>
        <end position="144"/>
    </location>
</feature>
<sequence length="679" mass="70550">MTPPPAVPAADGTAAAGAAALLAHRPWRRWVPTSALSRVPMAMAPLAVLLLGEHATGSLTSGVFLAGVFSLFSGAPGPFVGRLLDRFEMRRGLLWSLVAAAGSTILLLATAALGAPLWLYVLLCALQGLSMAGLLGGMRALLLVVAPPGNLRRAHFAESLMVELSAVLGPLLVGALALLGGADAALAGTALLCAAAGWAMRSAPALPPAPAAAATPLLPAVPVLRISLLVLCVSTGYGVLTANIPQRMADYGLTSTHATWVTAVFSTGACLGGVLASLRPLSADRAAAGTPLLLLASAAISLPAGLAQTVGGYAAALFASALLLVPLNGILVTRVEAELGLRRRAEGFSYFGAAATAGGSLGYLAASALAPLTTADRIAFLAPALHLALAGVLGAALISRGTPRARSTATEPTEGVSVSTLPSAPSPTESTSPRDEESRLRRELAAVYRLVAHFRMTDLVFTHISVRLPGPDHHFLINPYGLLFEEITASSLVRIDLEGRPVEPTPHPVNPAGFVIHSAVHAARADAHCVLHTHTRAGCAVAALEEGLLPVNQMSLEFHGRVGYHDYEGIALNLDEQRRLVADLGDHPALVLRNHGLLTVGRTPAEAFLRMYYLERACQIQVTAQAAGRLRLPSEEVCAYTARQFSGEAASDLTDDNGSELAWRALLRLLDRIAPDYGD</sequence>
<feature type="transmembrane region" description="Helical" evidence="3">
    <location>
        <begin position="92"/>
        <end position="113"/>
    </location>
</feature>
<keyword evidence="3" id="KW-1133">Transmembrane helix</keyword>
<dbReference type="Proteomes" id="UP000265719">
    <property type="component" value="Chromosome"/>
</dbReference>
<feature type="region of interest" description="Disordered" evidence="2">
    <location>
        <begin position="403"/>
        <end position="438"/>
    </location>
</feature>
<dbReference type="EMBL" id="CP063196">
    <property type="protein sequence ID" value="UOE17953.1"/>
    <property type="molecule type" value="Genomic_DNA"/>
</dbReference>
<evidence type="ECO:0000256" key="3">
    <source>
        <dbReference type="SAM" id="Phobius"/>
    </source>
</evidence>
<dbReference type="NCBIfam" id="NF005451">
    <property type="entry name" value="PRK07044.1"/>
    <property type="match status" value="1"/>
</dbReference>
<dbReference type="PANTHER" id="PTHR10672">
    <property type="entry name" value="ADDUCIN"/>
    <property type="match status" value="1"/>
</dbReference>
<feature type="transmembrane region" description="Helical" evidence="3">
    <location>
        <begin position="313"/>
        <end position="335"/>
    </location>
</feature>
<dbReference type="SMART" id="SM01007">
    <property type="entry name" value="Aldolase_II"/>
    <property type="match status" value="1"/>
</dbReference>
<dbReference type="AlphaFoldDB" id="A0AA97LTV6"/>
<dbReference type="GO" id="GO:0051015">
    <property type="term" value="F:actin filament binding"/>
    <property type="evidence" value="ECO:0007669"/>
    <property type="project" value="TreeGrafter"/>
</dbReference>
<evidence type="ECO:0000259" key="4">
    <source>
        <dbReference type="SMART" id="SM01007"/>
    </source>
</evidence>
<dbReference type="Gene3D" id="3.40.225.10">
    <property type="entry name" value="Class II aldolase/adducin N-terminal domain"/>
    <property type="match status" value="1"/>
</dbReference>
<dbReference type="KEGG" id="thao:NI17_013895"/>
<dbReference type="InterPro" id="IPR051017">
    <property type="entry name" value="Aldolase-II_Adducin_sf"/>
</dbReference>
<reference evidence="5" key="1">
    <citation type="submission" date="2020-10" db="EMBL/GenBank/DDBJ databases">
        <title>De novo genome project of the cellulose decomposer Thermobifida halotolerans type strain.</title>
        <authorList>
            <person name="Nagy I."/>
            <person name="Horvath B."/>
            <person name="Kukolya J."/>
            <person name="Nagy I."/>
            <person name="Orsini M."/>
        </authorList>
    </citation>
    <scope>NUCLEOTIDE SEQUENCE</scope>
    <source>
        <strain evidence="5">DSM 44931</strain>
    </source>
</reference>
<organism evidence="5 6">
    <name type="scientific">Thermobifida halotolerans</name>
    <dbReference type="NCBI Taxonomy" id="483545"/>
    <lineage>
        <taxon>Bacteria</taxon>
        <taxon>Bacillati</taxon>
        <taxon>Actinomycetota</taxon>
        <taxon>Actinomycetes</taxon>
        <taxon>Streptosporangiales</taxon>
        <taxon>Nocardiopsidaceae</taxon>
        <taxon>Thermobifida</taxon>
    </lineage>
</organism>
<feature type="transmembrane region" description="Helical" evidence="3">
    <location>
        <begin position="347"/>
        <end position="366"/>
    </location>
</feature>
<feature type="transmembrane region" description="Helical" evidence="3">
    <location>
        <begin position="257"/>
        <end position="278"/>
    </location>
</feature>
<evidence type="ECO:0000256" key="2">
    <source>
        <dbReference type="SAM" id="MobiDB-lite"/>
    </source>
</evidence>
<dbReference type="PANTHER" id="PTHR10672:SF3">
    <property type="entry name" value="PROTEIN HU-LI TAI SHAO"/>
    <property type="match status" value="1"/>
</dbReference>
<dbReference type="InterPro" id="IPR011701">
    <property type="entry name" value="MFS"/>
</dbReference>
<dbReference type="RefSeq" id="WP_147416869.1">
    <property type="nucleotide sequence ID" value="NZ_CP063196.1"/>
</dbReference>
<comment type="similarity">
    <text evidence="1">Belongs to the aldolase class II family.</text>
</comment>
<dbReference type="SUPFAM" id="SSF53639">
    <property type="entry name" value="AraD/HMP-PK domain-like"/>
    <property type="match status" value="1"/>
</dbReference>
<dbReference type="InterPro" id="IPR036409">
    <property type="entry name" value="Aldolase_II/adducin_N_sf"/>
</dbReference>
<keyword evidence="3" id="KW-0812">Transmembrane</keyword>
<dbReference type="GO" id="GO:0022857">
    <property type="term" value="F:transmembrane transporter activity"/>
    <property type="evidence" value="ECO:0007669"/>
    <property type="project" value="InterPro"/>
</dbReference>
<dbReference type="SUPFAM" id="SSF103473">
    <property type="entry name" value="MFS general substrate transporter"/>
    <property type="match status" value="1"/>
</dbReference>
<feature type="transmembrane region" description="Helical" evidence="3">
    <location>
        <begin position="212"/>
        <end position="237"/>
    </location>
</feature>
<feature type="transmembrane region" description="Helical" evidence="3">
    <location>
        <begin position="378"/>
        <end position="398"/>
    </location>
</feature>
<keyword evidence="3" id="KW-0472">Membrane</keyword>
<dbReference type="InterPro" id="IPR036259">
    <property type="entry name" value="MFS_trans_sf"/>
</dbReference>
<gene>
    <name evidence="5" type="ORF">NI17_013895</name>
</gene>
<accession>A0AA97LTV6</accession>